<dbReference type="RefSeq" id="WP_246508363.1">
    <property type="nucleotide sequence ID" value="NZ_JACHIN010000001.1"/>
</dbReference>
<proteinExistence type="predicted"/>
<reference evidence="3 4" key="1">
    <citation type="submission" date="2020-08" db="EMBL/GenBank/DDBJ databases">
        <title>Genomic Encyclopedia of Type Strains, Phase IV (KMG-IV): sequencing the most valuable type-strain genomes for metagenomic binning, comparative biology and taxonomic classification.</title>
        <authorList>
            <person name="Goeker M."/>
        </authorList>
    </citation>
    <scope>NUCLEOTIDE SEQUENCE [LARGE SCALE GENOMIC DNA]</scope>
    <source>
        <strain evidence="3 4">DSM 45385</strain>
    </source>
</reference>
<comment type="caution">
    <text evidence="3">The sequence shown here is derived from an EMBL/GenBank/DDBJ whole genome shotgun (WGS) entry which is preliminary data.</text>
</comment>
<evidence type="ECO:0000256" key="1">
    <source>
        <dbReference type="SAM" id="MobiDB-lite"/>
    </source>
</evidence>
<dbReference type="AlphaFoldDB" id="A0A7W7ZY49"/>
<feature type="region of interest" description="Disordered" evidence="1">
    <location>
        <begin position="23"/>
        <end position="47"/>
    </location>
</feature>
<sequence length="130" mass="14150">MRRYAVAATTIAIAALTSACTDAGAPAPTPTAAPSASQEARIPPTPAPEAWADYIRELDTIDRDIVHGDEQKAIDRGRNQCPWLQQWPKVRMDALIQVDKRFTSPDHPKGFGAAKGNRINNAIKKYICPA</sequence>
<dbReference type="Proteomes" id="UP000568380">
    <property type="component" value="Unassembled WGS sequence"/>
</dbReference>
<feature type="chain" id="PRO_5038349664" description="DUF732 domain-containing protein" evidence="2">
    <location>
        <begin position="20"/>
        <end position="130"/>
    </location>
</feature>
<feature type="signal peptide" evidence="2">
    <location>
        <begin position="1"/>
        <end position="19"/>
    </location>
</feature>
<dbReference type="PROSITE" id="PS51257">
    <property type="entry name" value="PROKAR_LIPOPROTEIN"/>
    <property type="match status" value="1"/>
</dbReference>
<gene>
    <name evidence="3" type="ORF">HNR40_001389</name>
</gene>
<name>A0A7W7ZY49_9ACTN</name>
<accession>A0A7W7ZY49</accession>
<evidence type="ECO:0008006" key="5">
    <source>
        <dbReference type="Google" id="ProtNLM"/>
    </source>
</evidence>
<evidence type="ECO:0000256" key="2">
    <source>
        <dbReference type="SAM" id="SignalP"/>
    </source>
</evidence>
<keyword evidence="4" id="KW-1185">Reference proteome</keyword>
<evidence type="ECO:0000313" key="3">
    <source>
        <dbReference type="EMBL" id="MBB5075943.1"/>
    </source>
</evidence>
<organism evidence="3 4">
    <name type="scientific">Nonomuraea endophytica</name>
    <dbReference type="NCBI Taxonomy" id="714136"/>
    <lineage>
        <taxon>Bacteria</taxon>
        <taxon>Bacillati</taxon>
        <taxon>Actinomycetota</taxon>
        <taxon>Actinomycetes</taxon>
        <taxon>Streptosporangiales</taxon>
        <taxon>Streptosporangiaceae</taxon>
        <taxon>Nonomuraea</taxon>
    </lineage>
</organism>
<protein>
    <recommendedName>
        <fullName evidence="5">DUF732 domain-containing protein</fullName>
    </recommendedName>
</protein>
<keyword evidence="2" id="KW-0732">Signal</keyword>
<evidence type="ECO:0000313" key="4">
    <source>
        <dbReference type="Proteomes" id="UP000568380"/>
    </source>
</evidence>
<dbReference type="EMBL" id="JACHIN010000001">
    <property type="protein sequence ID" value="MBB5075943.1"/>
    <property type="molecule type" value="Genomic_DNA"/>
</dbReference>